<dbReference type="InterPro" id="IPR000780">
    <property type="entry name" value="CheR_MeTrfase"/>
</dbReference>
<evidence type="ECO:0000259" key="1">
    <source>
        <dbReference type="PROSITE" id="PS50123"/>
    </source>
</evidence>
<accession>G7Q6G8</accession>
<dbReference type="EC" id="2.1.1.80" evidence="2"/>
<sequence length="276" mass="31664">MSERELEEIELTLLLEAIFLRYGHDFRRYARSSVRRRVQRIRQLGNVGSVAELIPRVLRDPVFFDSILGEFSITVTDMFRDPGFFLALRERVVPYLKTYPSAKIWVAGCATGEPAYSTAIMLEEEGGYDRSTIYATDFNAVALGRAREGIYSLEKMRAYTANYQAAGGKRSFSDYYHARYGSAILNAPLRRNITFAEHNLATDGVFGEMHYISCRNVLIYFDRTLQDRVLALFHDSLVHGGFLALGSKESLRFAGIEEKFEVVDRKWKIYRKKFVG</sequence>
<dbReference type="InterPro" id="IPR022641">
    <property type="entry name" value="CheR_N"/>
</dbReference>
<dbReference type="PRINTS" id="PR00996">
    <property type="entry name" value="CHERMTFRASE"/>
</dbReference>
<dbReference type="PROSITE" id="PS50123">
    <property type="entry name" value="CHER"/>
    <property type="match status" value="1"/>
</dbReference>
<keyword evidence="2" id="KW-0808">Transferase</keyword>
<dbReference type="InterPro" id="IPR050903">
    <property type="entry name" value="Bact_Chemotaxis_MeTrfase"/>
</dbReference>
<keyword evidence="2" id="KW-0489">Methyltransferase</keyword>
<dbReference type="InterPro" id="IPR022642">
    <property type="entry name" value="CheR_C"/>
</dbReference>
<dbReference type="PANTHER" id="PTHR24422">
    <property type="entry name" value="CHEMOTAXIS PROTEIN METHYLTRANSFERASE"/>
    <property type="match status" value="1"/>
</dbReference>
<gene>
    <name evidence="2" type="ORF">DFW101_1573</name>
</gene>
<dbReference type="Pfam" id="PF03705">
    <property type="entry name" value="CheR_N"/>
    <property type="match status" value="1"/>
</dbReference>
<reference evidence="3" key="1">
    <citation type="journal article" date="2015" name="Genome Announc.">
        <title>High-Quality Draft Genome Sequence of Desulfovibrio carbinoliphilus FW-101-2B, an Organic Acid-Oxidizing Sulfate-Reducing Bacterium Isolated from Uranium(VI)-Contaminated Groundwater.</title>
        <authorList>
            <person name="Ramsay B.D."/>
            <person name="Hwang C."/>
            <person name="Woo H.L."/>
            <person name="Carroll S.L."/>
            <person name="Lucas S."/>
            <person name="Han J."/>
            <person name="Lapidus A.L."/>
            <person name="Cheng J.F."/>
            <person name="Goodwin L.A."/>
            <person name="Pitluck S."/>
            <person name="Peters L."/>
            <person name="Chertkov O."/>
            <person name="Held B."/>
            <person name="Detter J.C."/>
            <person name="Han C.S."/>
            <person name="Tapia R."/>
            <person name="Land M.L."/>
            <person name="Hauser L.J."/>
            <person name="Kyrpides N.C."/>
            <person name="Ivanova N.N."/>
            <person name="Mikhailova N."/>
            <person name="Pagani I."/>
            <person name="Woyke T."/>
            <person name="Arkin A.P."/>
            <person name="Dehal P."/>
            <person name="Chivian D."/>
            <person name="Criddle C.S."/>
            <person name="Wu W."/>
            <person name="Chakraborty R."/>
            <person name="Hazen T.C."/>
            <person name="Fields M.W."/>
        </authorList>
    </citation>
    <scope>NUCLEOTIDE SEQUENCE [LARGE SCALE GENOMIC DNA]</scope>
    <source>
        <strain evidence="3">FW-101-2B</strain>
    </source>
</reference>
<keyword evidence="3" id="KW-1185">Reference proteome</keyword>
<organism evidence="2 3">
    <name type="scientific">Solidesulfovibrio carbinoliphilus subsp. oakridgensis</name>
    <dbReference type="NCBI Taxonomy" id="694327"/>
    <lineage>
        <taxon>Bacteria</taxon>
        <taxon>Pseudomonadati</taxon>
        <taxon>Thermodesulfobacteriota</taxon>
        <taxon>Desulfovibrionia</taxon>
        <taxon>Desulfovibrionales</taxon>
        <taxon>Desulfovibrionaceae</taxon>
        <taxon>Solidesulfovibrio</taxon>
    </lineage>
</organism>
<protein>
    <submittedName>
        <fullName evidence="2">MCP methyltransferase, CheR-type</fullName>
        <ecNumber evidence="2">2.1.1.80</ecNumber>
    </submittedName>
</protein>
<dbReference type="OrthoDB" id="9786165at2"/>
<evidence type="ECO:0000313" key="3">
    <source>
        <dbReference type="Proteomes" id="UP000004662"/>
    </source>
</evidence>
<feature type="domain" description="CheR-type methyltransferase" evidence="1">
    <location>
        <begin position="1"/>
        <end position="273"/>
    </location>
</feature>
<name>G7Q6G8_9BACT</name>
<dbReference type="STRING" id="694327.DFW101_1573"/>
<dbReference type="eggNOG" id="COG1352">
    <property type="taxonomic scope" value="Bacteria"/>
</dbReference>
<dbReference type="Proteomes" id="UP000004662">
    <property type="component" value="Chromosome"/>
</dbReference>
<proteinExistence type="predicted"/>
<dbReference type="RefSeq" id="WP_009180976.1">
    <property type="nucleotide sequence ID" value="NZ_CM001368.1"/>
</dbReference>
<dbReference type="AlphaFoldDB" id="G7Q6G8"/>
<dbReference type="EMBL" id="CM001368">
    <property type="protein sequence ID" value="EHJ47581.1"/>
    <property type="molecule type" value="Genomic_DNA"/>
</dbReference>
<dbReference type="SUPFAM" id="SSF53335">
    <property type="entry name" value="S-adenosyl-L-methionine-dependent methyltransferases"/>
    <property type="match status" value="1"/>
</dbReference>
<dbReference type="InterPro" id="IPR029063">
    <property type="entry name" value="SAM-dependent_MTases_sf"/>
</dbReference>
<dbReference type="SUPFAM" id="SSF47757">
    <property type="entry name" value="Chemotaxis receptor methyltransferase CheR, N-terminal domain"/>
    <property type="match status" value="1"/>
</dbReference>
<dbReference type="SMART" id="SM00138">
    <property type="entry name" value="MeTrc"/>
    <property type="match status" value="1"/>
</dbReference>
<dbReference type="GO" id="GO:0008983">
    <property type="term" value="F:protein-glutamate O-methyltransferase activity"/>
    <property type="evidence" value="ECO:0007669"/>
    <property type="project" value="UniProtKB-EC"/>
</dbReference>
<dbReference type="Pfam" id="PF01739">
    <property type="entry name" value="CheR"/>
    <property type="match status" value="1"/>
</dbReference>
<dbReference type="GO" id="GO:0032259">
    <property type="term" value="P:methylation"/>
    <property type="evidence" value="ECO:0007669"/>
    <property type="project" value="UniProtKB-KW"/>
</dbReference>
<dbReference type="PANTHER" id="PTHR24422:SF8">
    <property type="entry name" value="CHEMOTAXIS PROTEIN"/>
    <property type="match status" value="1"/>
</dbReference>
<dbReference type="Gene3D" id="3.40.50.150">
    <property type="entry name" value="Vaccinia Virus protein VP39"/>
    <property type="match status" value="1"/>
</dbReference>
<dbReference type="HOGENOM" id="CLU_025854_1_0_7"/>
<evidence type="ECO:0000313" key="2">
    <source>
        <dbReference type="EMBL" id="EHJ47581.1"/>
    </source>
</evidence>